<feature type="transmembrane region" description="Helical" evidence="5">
    <location>
        <begin position="50"/>
        <end position="69"/>
    </location>
</feature>
<feature type="transmembrane region" description="Helical" evidence="5">
    <location>
        <begin position="75"/>
        <end position="96"/>
    </location>
</feature>
<dbReference type="EMBL" id="JBHUHO010000040">
    <property type="protein sequence ID" value="MFD2117425.1"/>
    <property type="molecule type" value="Genomic_DNA"/>
</dbReference>
<evidence type="ECO:0000313" key="7">
    <source>
        <dbReference type="Proteomes" id="UP001597362"/>
    </source>
</evidence>
<evidence type="ECO:0000256" key="4">
    <source>
        <dbReference type="ARBA" id="ARBA00023136"/>
    </source>
</evidence>
<accession>A0ABW4YNX1</accession>
<feature type="transmembrane region" description="Helical" evidence="5">
    <location>
        <begin position="20"/>
        <end position="38"/>
    </location>
</feature>
<keyword evidence="7" id="KW-1185">Reference proteome</keyword>
<comment type="caution">
    <text evidence="6">The sequence shown here is derived from an EMBL/GenBank/DDBJ whole genome shotgun (WGS) entry which is preliminary data.</text>
</comment>
<evidence type="ECO:0000256" key="1">
    <source>
        <dbReference type="ARBA" id="ARBA00004141"/>
    </source>
</evidence>
<protein>
    <submittedName>
        <fullName evidence="6">DUF4870 domain-containing protein</fullName>
    </submittedName>
</protein>
<organism evidence="6 7">
    <name type="scientific">Paenibacillus yanchengensis</name>
    <dbReference type="NCBI Taxonomy" id="2035833"/>
    <lineage>
        <taxon>Bacteria</taxon>
        <taxon>Bacillati</taxon>
        <taxon>Bacillota</taxon>
        <taxon>Bacilli</taxon>
        <taxon>Bacillales</taxon>
        <taxon>Paenibacillaceae</taxon>
        <taxon>Paenibacillus</taxon>
    </lineage>
</organism>
<keyword evidence="4 5" id="KW-0472">Membrane</keyword>
<dbReference type="PANTHER" id="PTHR36460">
    <property type="entry name" value="UPF0132 DOMAIN PROTEIN (AFU_ORTHOLOGUE AFUA_3G10255)"/>
    <property type="match status" value="1"/>
</dbReference>
<dbReference type="PANTHER" id="PTHR36460:SF1">
    <property type="entry name" value="UPF0132 DOMAIN PROTEIN (AFU_ORTHOLOGUE AFUA_3G10255)"/>
    <property type="match status" value="1"/>
</dbReference>
<evidence type="ECO:0000313" key="6">
    <source>
        <dbReference type="EMBL" id="MFD2117425.1"/>
    </source>
</evidence>
<evidence type="ECO:0000256" key="5">
    <source>
        <dbReference type="SAM" id="Phobius"/>
    </source>
</evidence>
<keyword evidence="3 5" id="KW-1133">Transmembrane helix</keyword>
<evidence type="ECO:0000256" key="2">
    <source>
        <dbReference type="ARBA" id="ARBA00022692"/>
    </source>
</evidence>
<evidence type="ECO:0000256" key="3">
    <source>
        <dbReference type="ARBA" id="ARBA00022989"/>
    </source>
</evidence>
<comment type="subcellular location">
    <subcellularLocation>
        <location evidence="1">Membrane</location>
        <topology evidence="1">Multi-pass membrane protein</topology>
    </subcellularLocation>
</comment>
<gene>
    <name evidence="6" type="ORF">ACFSJH_16975</name>
</gene>
<dbReference type="Proteomes" id="UP001597362">
    <property type="component" value="Unassembled WGS sequence"/>
</dbReference>
<keyword evidence="2 5" id="KW-0812">Transmembrane</keyword>
<name>A0ABW4YNX1_9BACL</name>
<proteinExistence type="predicted"/>
<reference evidence="7" key="1">
    <citation type="journal article" date="2019" name="Int. J. Syst. Evol. Microbiol.">
        <title>The Global Catalogue of Microorganisms (GCM) 10K type strain sequencing project: providing services to taxonomists for standard genome sequencing and annotation.</title>
        <authorList>
            <consortium name="The Broad Institute Genomics Platform"/>
            <consortium name="The Broad Institute Genome Sequencing Center for Infectious Disease"/>
            <person name="Wu L."/>
            <person name="Ma J."/>
        </authorList>
    </citation>
    <scope>NUCLEOTIDE SEQUENCE [LARGE SCALE GENOMIC DNA]</scope>
    <source>
        <strain evidence="7">GH52</strain>
    </source>
</reference>
<dbReference type="RefSeq" id="WP_377774587.1">
    <property type="nucleotide sequence ID" value="NZ_JBHUHO010000040.1"/>
</dbReference>
<sequence length="117" mass="13316">MNIVNLDPDPSSTHLEPKVAGLLCYALIFVTGFIFLIVEKKSRFVKFHALQSIIIFGALTLLNIILPIIPIIGFLFSFLLSPIIFVLWLAFMLLALQGRTITIPYISKFIYDQLDRF</sequence>